<organism evidence="2 3">
    <name type="scientific">Plasmodium malariae</name>
    <dbReference type="NCBI Taxonomy" id="5858"/>
    <lineage>
        <taxon>Eukaryota</taxon>
        <taxon>Sar</taxon>
        <taxon>Alveolata</taxon>
        <taxon>Apicomplexa</taxon>
        <taxon>Aconoidasida</taxon>
        <taxon>Haemosporida</taxon>
        <taxon>Plasmodiidae</taxon>
        <taxon>Plasmodium</taxon>
        <taxon>Plasmodium (Plasmodium)</taxon>
    </lineage>
</organism>
<reference evidence="2 3" key="1">
    <citation type="submission" date="2016-06" db="EMBL/GenBank/DDBJ databases">
        <authorList>
            <consortium name="Pathogen Informatics"/>
        </authorList>
    </citation>
    <scope>NUCLEOTIDE SEQUENCE [LARGE SCALE GENOMIC DNA]</scope>
    <source>
        <strain evidence="2">PmlGA01</strain>
    </source>
</reference>
<gene>
    <name evidence="2" type="primary">PmlGA01_010014300</name>
    <name evidence="2" type="ORF">PMLGA01_010014300</name>
</gene>
<dbReference type="EMBL" id="LT594489">
    <property type="protein sequence ID" value="SBT74746.1"/>
    <property type="molecule type" value="Genomic_DNA"/>
</dbReference>
<evidence type="ECO:0000313" key="2">
    <source>
        <dbReference type="EMBL" id="SBT74746.1"/>
    </source>
</evidence>
<dbReference type="Proteomes" id="UP000219799">
    <property type="component" value="Chromosome 1"/>
</dbReference>
<feature type="region of interest" description="Disordered" evidence="1">
    <location>
        <begin position="15"/>
        <end position="34"/>
    </location>
</feature>
<name>A0A1C3KL82_PLAMA</name>
<dbReference type="AlphaFoldDB" id="A0A1C3KL82"/>
<evidence type="ECO:0000313" key="3">
    <source>
        <dbReference type="Proteomes" id="UP000219799"/>
    </source>
</evidence>
<proteinExistence type="predicted"/>
<sequence length="121" mass="14461">MNFHKYNDKKRHLTTYGDEHNFQPPQGASSSPPSVVHGQQVFYLNTIPQFPYTQPIYNHHMNYVNMIHNTETNYISKRSMKKKKNYHQYNKHHNNENSHLREAVEDPWGQLYGRHPGIHFT</sequence>
<feature type="compositionally biased region" description="Low complexity" evidence="1">
    <location>
        <begin position="23"/>
        <end position="34"/>
    </location>
</feature>
<protein>
    <submittedName>
        <fullName evidence="2">Uncharacterized protein</fullName>
    </submittedName>
</protein>
<dbReference type="VEuPathDB" id="PlasmoDB:PmUG01_01023100"/>
<accession>A0A1C3KL82</accession>
<evidence type="ECO:0000256" key="1">
    <source>
        <dbReference type="SAM" id="MobiDB-lite"/>
    </source>
</evidence>